<dbReference type="PANTHER" id="PTHR33766">
    <property type="entry name" value="PROTEIN FAM181B"/>
    <property type="match status" value="1"/>
</dbReference>
<dbReference type="GeneID" id="113420554"/>
<organism evidence="2 3">
    <name type="scientific">Notechis scutatus</name>
    <name type="common">mainland tiger snake</name>
    <dbReference type="NCBI Taxonomy" id="8663"/>
    <lineage>
        <taxon>Eukaryota</taxon>
        <taxon>Metazoa</taxon>
        <taxon>Chordata</taxon>
        <taxon>Craniata</taxon>
        <taxon>Vertebrata</taxon>
        <taxon>Euteleostomi</taxon>
        <taxon>Lepidosauria</taxon>
        <taxon>Squamata</taxon>
        <taxon>Bifurcata</taxon>
        <taxon>Unidentata</taxon>
        <taxon>Episquamata</taxon>
        <taxon>Toxicofera</taxon>
        <taxon>Serpentes</taxon>
        <taxon>Colubroidea</taxon>
        <taxon>Elapidae</taxon>
        <taxon>Hydrophiinae</taxon>
        <taxon>Notechis</taxon>
    </lineage>
</organism>
<dbReference type="InterPro" id="IPR029359">
    <property type="entry name" value="FAM181"/>
</dbReference>
<name>A0A6J1V8Z9_9SAUR</name>
<keyword evidence="2" id="KW-1185">Reference proteome</keyword>
<sequence>MAVQAAPLPPPHHPFGPFGFPAADFGALVEKSCYGGDGALLLLEGGVGGATDGSCGALDGCNEAADFREATRELLSFIDSASSNIKLALDKPGKSKRKVNHRKYLQKQIKRCTGLLGGNAEAASGTGPGSVPGPAAAAPASKQAPASTAPSSGGGAAAPSSSSSSCKLPPPAKRESKSLAALFDSWRASPFQPGGAPTTLVATPDSAPAGPGHGASGLQDRATAAAVVPPAPLACKKVPLRNRNLPRSFFTEPAPNRAPNPAGLEGGAAAPSVAEELFELLTAPDYRALLKEAAEPPPPPPPVFPGSALQAAAELPLEPPLYEPLPSLAPLLYAETPLRPLPALYAAVAAVSDPAAPFFADCPPLPPPPAMPYDYGYSRGAPYSSL</sequence>
<dbReference type="CTD" id="220382"/>
<feature type="compositionally biased region" description="Low complexity" evidence="1">
    <location>
        <begin position="132"/>
        <end position="165"/>
    </location>
</feature>
<gene>
    <name evidence="3" type="primary">FAM181B</name>
</gene>
<accession>A0A6J1V8Z9</accession>
<dbReference type="KEGG" id="nss:113420554"/>
<dbReference type="RefSeq" id="XP_026536299.1">
    <property type="nucleotide sequence ID" value="XM_026680514.1"/>
</dbReference>
<protein>
    <submittedName>
        <fullName evidence="3">Protein FAM181B</fullName>
    </submittedName>
</protein>
<proteinExistence type="predicted"/>
<evidence type="ECO:0000256" key="1">
    <source>
        <dbReference type="SAM" id="MobiDB-lite"/>
    </source>
</evidence>
<evidence type="ECO:0000313" key="2">
    <source>
        <dbReference type="Proteomes" id="UP000504612"/>
    </source>
</evidence>
<dbReference type="InterPro" id="IPR053819">
    <property type="entry name" value="TEADIR3_omega_loop"/>
</dbReference>
<feature type="region of interest" description="Disordered" evidence="1">
    <location>
        <begin position="123"/>
        <end position="173"/>
    </location>
</feature>
<dbReference type="Pfam" id="PF15238">
    <property type="entry name" value="TEADIR3"/>
    <property type="match status" value="1"/>
</dbReference>
<reference evidence="3" key="1">
    <citation type="submission" date="2025-08" db="UniProtKB">
        <authorList>
            <consortium name="RefSeq"/>
        </authorList>
    </citation>
    <scope>IDENTIFICATION</scope>
</reference>
<dbReference type="AlphaFoldDB" id="A0A6J1V8Z9"/>
<evidence type="ECO:0000313" key="3">
    <source>
        <dbReference type="RefSeq" id="XP_026536299.1"/>
    </source>
</evidence>
<feature type="region of interest" description="Disordered" evidence="1">
    <location>
        <begin position="194"/>
        <end position="222"/>
    </location>
</feature>
<dbReference type="PANTHER" id="PTHR33766:SF2">
    <property type="entry name" value="PROTEIN FAM181B"/>
    <property type="match status" value="1"/>
</dbReference>
<dbReference type="Proteomes" id="UP000504612">
    <property type="component" value="Unplaced"/>
</dbReference>
<feature type="region of interest" description="Disordered" evidence="1">
    <location>
        <begin position="247"/>
        <end position="268"/>
    </location>
</feature>